<accession>A0A2R4W0R8</accession>
<feature type="transmembrane region" description="Helical" evidence="1">
    <location>
        <begin position="99"/>
        <end position="120"/>
    </location>
</feature>
<keyword evidence="1" id="KW-1133">Transmembrane helix</keyword>
<sequence>MQCLKDIFKKFSLVDEFRDKIYLWLALFPLAIYIAAVLVFSINIPADDDYDAVLGFLNRFITSNNLGEKIWLLFSQHNEHRIFFNRIIELLQYCIMGKVNFYVLSIVGNLGWVLSFFVIYKLYKKKCNNYKYLLPISIIFFSFLTHTLMSWSMASIQQYYQVLFLLLSYYFLIYKFSIKNALLYQFFLLLGVWTGGGGLIFYLPAVIYLFFKKRNKEAIVTTILFLLNSYFYFVFFDYRFTSSVTSFSYFLKHFSDILIYVLNFIGNIKVLTRYEYIVGLIFFLCSIYIAFKKQCEFQILILLAVVLTAFAAAIDRAHFGIWQALSSRYTMYPIILLSSNYLSILPDKDNKLNNRIYIFALGLSVLIFSIAMPNGVRNLIKYDSNLNSQCIYYFDKEEHAVNIYEESHRLGIYNLSCYKK</sequence>
<feature type="transmembrane region" description="Helical" evidence="1">
    <location>
        <begin position="158"/>
        <end position="174"/>
    </location>
</feature>
<keyword evidence="1" id="KW-0812">Transmembrane</keyword>
<feature type="transmembrane region" description="Helical" evidence="1">
    <location>
        <begin position="274"/>
        <end position="291"/>
    </location>
</feature>
<feature type="transmembrane region" description="Helical" evidence="1">
    <location>
        <begin position="21"/>
        <end position="44"/>
    </location>
</feature>
<evidence type="ECO:0000256" key="1">
    <source>
        <dbReference type="SAM" id="Phobius"/>
    </source>
</evidence>
<dbReference type="EMBL" id="CP020921">
    <property type="protein sequence ID" value="AWB10365.1"/>
    <property type="molecule type" value="Genomic_DNA"/>
</dbReference>
<feature type="transmembrane region" description="Helical" evidence="1">
    <location>
        <begin position="356"/>
        <end position="376"/>
    </location>
</feature>
<gene>
    <name evidence="2" type="ORF">TDSAC_1012</name>
</gene>
<evidence type="ECO:0000313" key="2">
    <source>
        <dbReference type="EMBL" id="AWB10365.1"/>
    </source>
</evidence>
<dbReference type="OrthoDB" id="951280at2"/>
<dbReference type="KEGG" id="taci:TDSAC_1012"/>
<feature type="transmembrane region" description="Helical" evidence="1">
    <location>
        <begin position="186"/>
        <end position="211"/>
    </location>
</feature>
<evidence type="ECO:0008006" key="4">
    <source>
        <dbReference type="Google" id="ProtNLM"/>
    </source>
</evidence>
<feature type="transmembrane region" description="Helical" evidence="1">
    <location>
        <begin position="217"/>
        <end position="236"/>
    </location>
</feature>
<proteinExistence type="predicted"/>
<keyword evidence="3" id="KW-1185">Reference proteome</keyword>
<dbReference type="Proteomes" id="UP000244792">
    <property type="component" value="Chromosome"/>
</dbReference>
<feature type="transmembrane region" description="Helical" evidence="1">
    <location>
        <begin position="132"/>
        <end position="152"/>
    </location>
</feature>
<dbReference type="AlphaFoldDB" id="A0A2R4W0R8"/>
<reference evidence="2 3" key="1">
    <citation type="submission" date="2017-04" db="EMBL/GenBank/DDBJ databases">
        <title>Genomic insights into metabolism of Thermodesulfobium acidiphilum.</title>
        <authorList>
            <person name="Toshchakov S.V."/>
            <person name="Frolov E.N."/>
            <person name="Kublanov I.V."/>
            <person name="Samarov N.I."/>
            <person name="Novikov A."/>
            <person name="Lebedinsky A.V."/>
            <person name="Bonch-Osmolovskaya E.A."/>
            <person name="Chernyh N.A."/>
        </authorList>
    </citation>
    <scope>NUCLEOTIDE SEQUENCE [LARGE SCALE GENOMIC DNA]</scope>
    <source>
        <strain evidence="2 3">3127-1</strain>
    </source>
</reference>
<dbReference type="RefSeq" id="WP_108309171.1">
    <property type="nucleotide sequence ID" value="NZ_CP020921.1"/>
</dbReference>
<name>A0A2R4W0R8_THEAF</name>
<protein>
    <recommendedName>
        <fullName evidence="4">EpsG family protein</fullName>
    </recommendedName>
</protein>
<organism evidence="2 3">
    <name type="scientific">Thermodesulfobium acidiphilum</name>
    <dbReference type="NCBI Taxonomy" id="1794699"/>
    <lineage>
        <taxon>Bacteria</taxon>
        <taxon>Pseudomonadati</taxon>
        <taxon>Thermodesulfobiota</taxon>
        <taxon>Thermodesulfobiia</taxon>
        <taxon>Thermodesulfobiales</taxon>
        <taxon>Thermodesulfobiaceae</taxon>
        <taxon>Thermodesulfobium</taxon>
    </lineage>
</organism>
<keyword evidence="1" id="KW-0472">Membrane</keyword>
<evidence type="ECO:0000313" key="3">
    <source>
        <dbReference type="Proteomes" id="UP000244792"/>
    </source>
</evidence>
<feature type="transmembrane region" description="Helical" evidence="1">
    <location>
        <begin position="297"/>
        <end position="314"/>
    </location>
</feature>